<name>A0A927MTV9_9ACTN</name>
<comment type="caution">
    <text evidence="4">The sequence shown here is derived from an EMBL/GenBank/DDBJ whole genome shotgun (WGS) entry which is preliminary data.</text>
</comment>
<dbReference type="SUPFAM" id="SSF51735">
    <property type="entry name" value="NAD(P)-binding Rossmann-fold domains"/>
    <property type="match status" value="1"/>
</dbReference>
<dbReference type="SUPFAM" id="SSF55347">
    <property type="entry name" value="Glyceraldehyde-3-phosphate dehydrogenase-like, C-terminal domain"/>
    <property type="match status" value="1"/>
</dbReference>
<dbReference type="Proteomes" id="UP000638648">
    <property type="component" value="Unassembled WGS sequence"/>
</dbReference>
<evidence type="ECO:0000313" key="5">
    <source>
        <dbReference type="Proteomes" id="UP000638648"/>
    </source>
</evidence>
<dbReference type="AlphaFoldDB" id="A0A927MTV9"/>
<feature type="domain" description="Gfo/Idh/MocA-like oxidoreductase N-terminal" evidence="2">
    <location>
        <begin position="17"/>
        <end position="138"/>
    </location>
</feature>
<dbReference type="InterPro" id="IPR036291">
    <property type="entry name" value="NAD(P)-bd_dom_sf"/>
</dbReference>
<dbReference type="Gene3D" id="3.30.360.10">
    <property type="entry name" value="Dihydrodipicolinate Reductase, domain 2"/>
    <property type="match status" value="1"/>
</dbReference>
<organism evidence="4 5">
    <name type="scientific">Actinopolymorpha pittospori</name>
    <dbReference type="NCBI Taxonomy" id="648752"/>
    <lineage>
        <taxon>Bacteria</taxon>
        <taxon>Bacillati</taxon>
        <taxon>Actinomycetota</taxon>
        <taxon>Actinomycetes</taxon>
        <taxon>Propionibacteriales</taxon>
        <taxon>Actinopolymorphaceae</taxon>
        <taxon>Actinopolymorpha</taxon>
    </lineage>
</organism>
<evidence type="ECO:0000256" key="1">
    <source>
        <dbReference type="ARBA" id="ARBA00023002"/>
    </source>
</evidence>
<evidence type="ECO:0000313" key="4">
    <source>
        <dbReference type="EMBL" id="MBE1603192.1"/>
    </source>
</evidence>
<dbReference type="PANTHER" id="PTHR43818:SF11">
    <property type="entry name" value="BCDNA.GH03377"/>
    <property type="match status" value="1"/>
</dbReference>
<proteinExistence type="predicted"/>
<dbReference type="Gene3D" id="3.40.50.720">
    <property type="entry name" value="NAD(P)-binding Rossmann-like Domain"/>
    <property type="match status" value="1"/>
</dbReference>
<dbReference type="RefSeq" id="WP_337917403.1">
    <property type="nucleotide sequence ID" value="NZ_BAABJL010000055.1"/>
</dbReference>
<protein>
    <submittedName>
        <fullName evidence="4">Dehydrogenase</fullName>
    </submittedName>
</protein>
<evidence type="ECO:0000259" key="2">
    <source>
        <dbReference type="Pfam" id="PF01408"/>
    </source>
</evidence>
<dbReference type="PANTHER" id="PTHR43818">
    <property type="entry name" value="BCDNA.GH03377"/>
    <property type="match status" value="1"/>
</dbReference>
<dbReference type="GO" id="GO:0016491">
    <property type="term" value="F:oxidoreductase activity"/>
    <property type="evidence" value="ECO:0007669"/>
    <property type="project" value="UniProtKB-KW"/>
</dbReference>
<dbReference type="InterPro" id="IPR055170">
    <property type="entry name" value="GFO_IDH_MocA-like_dom"/>
</dbReference>
<sequence>MVNHITYQFEYEDRIPVAFIGAGGHSYRNVYPSFQYAPVDLRAVCDIDAKRAQDYARQFGAARSYSNHHEMLEKEKPEAVFIVTSYAEDGRVQATDLALDCLEAGVHVWMEKPTAASVTEIRQLQKASVAANRFVMTGLKKIFTPAMERTKQIISSPEFGDVSSVTVRYPQSLPPFEQRHDLRAMRGFLDHIYHPGAVLHYLMGEVSRFSYEWEPVSGGTTASLRFASGAIGTLNLAAGSSATSPLERVEVIGQGANIVVDNSVRLTYYRRGARLGYGRSPSYVVDEEHAPLRWEPEFSLGQLYNKNLFYLGYVPEILHFCDSVRTDTAPTKGTLDDALAIMRLFEAYRTVPAGTAVDLPLDEKLPDQPDAD</sequence>
<evidence type="ECO:0000259" key="3">
    <source>
        <dbReference type="Pfam" id="PF22725"/>
    </source>
</evidence>
<feature type="domain" description="GFO/IDH/MocA-like oxidoreductase" evidence="3">
    <location>
        <begin position="149"/>
        <end position="257"/>
    </location>
</feature>
<dbReference type="InterPro" id="IPR000683">
    <property type="entry name" value="Gfo/Idh/MocA-like_OxRdtase_N"/>
</dbReference>
<dbReference type="InterPro" id="IPR050463">
    <property type="entry name" value="Gfo/Idh/MocA_oxidrdct_glycsds"/>
</dbReference>
<dbReference type="GO" id="GO:0000166">
    <property type="term" value="F:nucleotide binding"/>
    <property type="evidence" value="ECO:0007669"/>
    <property type="project" value="InterPro"/>
</dbReference>
<reference evidence="4" key="1">
    <citation type="submission" date="2020-10" db="EMBL/GenBank/DDBJ databases">
        <title>Sequencing the genomes of 1000 actinobacteria strains.</title>
        <authorList>
            <person name="Klenk H.-P."/>
        </authorList>
    </citation>
    <scope>NUCLEOTIDE SEQUENCE</scope>
    <source>
        <strain evidence="4">DSM 45354</strain>
    </source>
</reference>
<dbReference type="Pfam" id="PF01408">
    <property type="entry name" value="GFO_IDH_MocA"/>
    <property type="match status" value="1"/>
</dbReference>
<keyword evidence="1" id="KW-0560">Oxidoreductase</keyword>
<keyword evidence="5" id="KW-1185">Reference proteome</keyword>
<accession>A0A927MTV9</accession>
<gene>
    <name evidence="4" type="ORF">HEB94_000040</name>
</gene>
<dbReference type="EMBL" id="JADBEM010000001">
    <property type="protein sequence ID" value="MBE1603192.1"/>
    <property type="molecule type" value="Genomic_DNA"/>
</dbReference>
<dbReference type="Pfam" id="PF22725">
    <property type="entry name" value="GFO_IDH_MocA_C3"/>
    <property type="match status" value="1"/>
</dbReference>